<comment type="cofactor">
    <cofactor evidence="1">
        <name>FAD</name>
        <dbReference type="ChEBI" id="CHEBI:57692"/>
    </cofactor>
</comment>
<reference evidence="6" key="2">
    <citation type="journal article" date="2015" name="Genome Announc.">
        <title>Draft Genome Sequence of Filamentous Marine Cyanobacterium Lyngbya confervoides Strain BDU141951.</title>
        <authorList>
            <person name="Chandrababunaidu M.M."/>
            <person name="Sen D."/>
            <person name="Tripathy S."/>
        </authorList>
    </citation>
    <scope>NUCLEOTIDE SEQUENCE</scope>
    <source>
        <strain evidence="6">BDU141951</strain>
    </source>
</reference>
<dbReference type="EC" id="1.5.3.2" evidence="6"/>
<dbReference type="PANTHER" id="PTHR10961:SF7">
    <property type="entry name" value="FAD DEPENDENT OXIDOREDUCTASE DOMAIN-CONTAINING PROTEIN"/>
    <property type="match status" value="1"/>
</dbReference>
<dbReference type="FunFam" id="3.50.50.60:FF:000189">
    <property type="entry name" value="Monomeric sarcosine oxidase"/>
    <property type="match status" value="1"/>
</dbReference>
<name>A0A0C1Y6W6_9CYAN</name>
<comment type="caution">
    <text evidence="6">The sequence shown here is derived from an EMBL/GenBank/DDBJ whole genome shotgun (WGS) entry which is preliminary data.</text>
</comment>
<keyword evidence="2" id="KW-0285">Flavoprotein</keyword>
<dbReference type="GO" id="GO:0050660">
    <property type="term" value="F:flavin adenine dinucleotide binding"/>
    <property type="evidence" value="ECO:0007669"/>
    <property type="project" value="InterPro"/>
</dbReference>
<proteinExistence type="predicted"/>
<reference evidence="6" key="3">
    <citation type="submission" date="2020-02" db="EMBL/GenBank/DDBJ databases">
        <authorList>
            <person name="Sarangi A.N."/>
            <person name="Ghosh S."/>
            <person name="Mukherjee M."/>
            <person name="Tripathy S."/>
        </authorList>
    </citation>
    <scope>NUCLEOTIDE SEQUENCE</scope>
    <source>
        <strain evidence="6">BDU141951</strain>
    </source>
</reference>
<feature type="domain" description="FAD dependent oxidoreductase" evidence="5">
    <location>
        <begin position="6"/>
        <end position="362"/>
    </location>
</feature>
<evidence type="ECO:0000256" key="4">
    <source>
        <dbReference type="ARBA" id="ARBA00023002"/>
    </source>
</evidence>
<dbReference type="SUPFAM" id="SSF51905">
    <property type="entry name" value="FAD/NAD(P)-binding domain"/>
    <property type="match status" value="1"/>
</dbReference>
<reference evidence="6" key="1">
    <citation type="submission" date="2014-11" db="EMBL/GenBank/DDBJ databases">
        <authorList>
            <person name="Malar M.C."/>
            <person name="Sen D."/>
            <person name="Tripathy S."/>
        </authorList>
    </citation>
    <scope>NUCLEOTIDE SEQUENCE</scope>
    <source>
        <strain evidence="6">BDU141951</strain>
    </source>
</reference>
<evidence type="ECO:0000256" key="3">
    <source>
        <dbReference type="ARBA" id="ARBA00022827"/>
    </source>
</evidence>
<sequence length="385" mass="42816">MAQHFDAIVVGAGGVGSAAAYYLAKAGQKVLLLEQFELDHQNGSSYGYSRVIRYTYDNPIYVNLMRDAYPLWFALQDEADEQLYIKTGGLDFGLPTEDTWQRMKTSLDEANLDYERLNQAEIAQRYPQFALDDGMEGLFNPDAGLLKTSRCVLAHVRLAQARGATVIDQTPVLSITPSNAGVTVQTASETYTCDRIVLTVGSWAKGVLAAQGIDLPLKIMPCQLGFYQPKNPSLFEPGKFPVFFAHMNGEYGEMPYGIPHEDPSIGFKITTFYGWNTVEKPSEVDYTPSQVWTERIRDWARQYIPEAAGPLISTRRCLYTLTPDKDFVVDQHPDYPQVVIGAGFSGHGFKFTTLMGKMLADLAVDGSTPHDTSLFKLSRFQLVVA</sequence>
<dbReference type="Gene3D" id="3.30.9.10">
    <property type="entry name" value="D-Amino Acid Oxidase, subunit A, domain 2"/>
    <property type="match status" value="1"/>
</dbReference>
<dbReference type="InterPro" id="IPR036188">
    <property type="entry name" value="FAD/NAD-bd_sf"/>
</dbReference>
<evidence type="ECO:0000256" key="1">
    <source>
        <dbReference type="ARBA" id="ARBA00001974"/>
    </source>
</evidence>
<dbReference type="GO" id="GO:0008115">
    <property type="term" value="F:sarcosine oxidase activity"/>
    <property type="evidence" value="ECO:0007669"/>
    <property type="project" value="TreeGrafter"/>
</dbReference>
<dbReference type="EMBL" id="JTHE02000003">
    <property type="protein sequence ID" value="NEV69523.1"/>
    <property type="molecule type" value="Genomic_DNA"/>
</dbReference>
<dbReference type="PANTHER" id="PTHR10961">
    <property type="entry name" value="PEROXISOMAL SARCOSINE OXIDASE"/>
    <property type="match status" value="1"/>
</dbReference>
<keyword evidence="3" id="KW-0274">FAD</keyword>
<dbReference type="InterPro" id="IPR045170">
    <property type="entry name" value="MTOX"/>
</dbReference>
<accession>A0A0C1Y6W6</accession>
<dbReference type="AlphaFoldDB" id="A0A0C1Y6W6"/>
<dbReference type="Pfam" id="PF01266">
    <property type="entry name" value="DAO"/>
    <property type="match status" value="1"/>
</dbReference>
<keyword evidence="4 6" id="KW-0560">Oxidoreductase</keyword>
<evidence type="ECO:0000256" key="2">
    <source>
        <dbReference type="ARBA" id="ARBA00022630"/>
    </source>
</evidence>
<evidence type="ECO:0000259" key="5">
    <source>
        <dbReference type="Pfam" id="PF01266"/>
    </source>
</evidence>
<protein>
    <submittedName>
        <fullName evidence="6">N-methyl-L-tryptophan oxidase</fullName>
        <ecNumber evidence="6">1.5.3.2</ecNumber>
    </submittedName>
</protein>
<evidence type="ECO:0000313" key="6">
    <source>
        <dbReference type="EMBL" id="NEV69523.1"/>
    </source>
</evidence>
<gene>
    <name evidence="6" type="primary">solA</name>
    <name evidence="6" type="ORF">QQ91_020725</name>
</gene>
<dbReference type="InterPro" id="IPR006076">
    <property type="entry name" value="FAD-dep_OxRdtase"/>
</dbReference>
<dbReference type="Gene3D" id="3.50.50.60">
    <property type="entry name" value="FAD/NAD(P)-binding domain"/>
    <property type="match status" value="1"/>
</dbReference>
<dbReference type="NCBIfam" id="NF008425">
    <property type="entry name" value="PRK11259.1"/>
    <property type="match status" value="1"/>
</dbReference>
<organism evidence="6">
    <name type="scientific">Lyngbya confervoides BDU141951</name>
    <dbReference type="NCBI Taxonomy" id="1574623"/>
    <lineage>
        <taxon>Bacteria</taxon>
        <taxon>Bacillati</taxon>
        <taxon>Cyanobacteriota</taxon>
        <taxon>Cyanophyceae</taxon>
        <taxon>Oscillatoriophycideae</taxon>
        <taxon>Oscillatoriales</taxon>
        <taxon>Microcoleaceae</taxon>
        <taxon>Lyngbya</taxon>
    </lineage>
</organism>
<dbReference type="SUPFAM" id="SSF54373">
    <property type="entry name" value="FAD-linked reductases, C-terminal domain"/>
    <property type="match status" value="1"/>
</dbReference>
<dbReference type="GO" id="GO:0050131">
    <property type="term" value="F:N-methyl-L-amino-acid oxidase activity"/>
    <property type="evidence" value="ECO:0007669"/>
    <property type="project" value="UniProtKB-EC"/>
</dbReference>